<keyword evidence="3" id="KW-1185">Reference proteome</keyword>
<dbReference type="RefSeq" id="WP_164368052.1">
    <property type="nucleotide sequence ID" value="NZ_JBEOTR010000007.1"/>
</dbReference>
<evidence type="ECO:0000313" key="2">
    <source>
        <dbReference type="EMBL" id="MFJ6038684.1"/>
    </source>
</evidence>
<dbReference type="Proteomes" id="UP001617907">
    <property type="component" value="Unassembled WGS sequence"/>
</dbReference>
<dbReference type="SUPFAM" id="SSF89372">
    <property type="entry name" value="Fucose-specific lectin"/>
    <property type="match status" value="1"/>
</dbReference>
<evidence type="ECO:0000256" key="1">
    <source>
        <dbReference type="SAM" id="MobiDB-lite"/>
    </source>
</evidence>
<feature type="region of interest" description="Disordered" evidence="1">
    <location>
        <begin position="1"/>
        <end position="31"/>
    </location>
</feature>
<name>A0ABW8HDA3_9ACTN</name>
<reference evidence="2 3" key="1">
    <citation type="submission" date="2024-10" db="EMBL/GenBank/DDBJ databases">
        <title>The Natural Products Discovery Center: Release of the First 8490 Sequenced Strains for Exploring Actinobacteria Biosynthetic Diversity.</title>
        <authorList>
            <person name="Kalkreuter E."/>
            <person name="Kautsar S.A."/>
            <person name="Yang D."/>
            <person name="Bader C.D."/>
            <person name="Teijaro C.N."/>
            <person name="Fluegel L."/>
            <person name="Davis C.M."/>
            <person name="Simpson J.R."/>
            <person name="Lauterbach L."/>
            <person name="Steele A.D."/>
            <person name="Gui C."/>
            <person name="Meng S."/>
            <person name="Li G."/>
            <person name="Viehrig K."/>
            <person name="Ye F."/>
            <person name="Su P."/>
            <person name="Kiefer A.F."/>
            <person name="Nichols A."/>
            <person name="Cepeda A.J."/>
            <person name="Yan W."/>
            <person name="Fan B."/>
            <person name="Jiang Y."/>
            <person name="Adhikari A."/>
            <person name="Zheng C.-J."/>
            <person name="Schuster L."/>
            <person name="Cowan T.M."/>
            <person name="Smanski M.J."/>
            <person name="Chevrette M.G."/>
            <person name="De Carvalho L.P.S."/>
            <person name="Shen B."/>
        </authorList>
    </citation>
    <scope>NUCLEOTIDE SEQUENCE [LARGE SCALE GENOMIC DNA]</scope>
    <source>
        <strain evidence="2 3">NPDC093086</strain>
    </source>
</reference>
<sequence>MRKRSAGPVGAVRRAGPGDGGRERGVVPAPAHGDWLTLGKDGRLSLYAPTDGGLLRWTETAVGGPAWSGPHFVPVQGLTDLTVVQGADTYVHFLGRRERERADGGTGVDVVHAIQYQTGLAFTEWRSLGNPHRDPAQGRALGRPVGAVAADGTVHVLVPDAHGGLALRREAPNGKWRAWEDLSGTGIDTPPATVSLAGGRVEVCAATASGVLLWRQAAPGGDFEGPRGLALRPVPGTVVALETGPERATFFWADAGTGGVGAWREGDWPVALGGAPTGEPCARLRTVVDGYDSVVLACRDRDGSAVLGVGGTENEAAGFWWYALGESCRGVPALARDGHGRVVMALIGGDGTPKVARQEAGSGLTLTRWRSLED</sequence>
<comment type="caution">
    <text evidence="2">The sequence shown here is derived from an EMBL/GenBank/DDBJ whole genome shotgun (WGS) entry which is preliminary data.</text>
</comment>
<gene>
    <name evidence="2" type="ORF">ACIQFM_20790</name>
</gene>
<protein>
    <submittedName>
        <fullName evidence="2">Uncharacterized protein</fullName>
    </submittedName>
</protein>
<organism evidence="2 3">
    <name type="scientific">Streptomyces ardesiacus</name>
    <dbReference type="NCBI Taxonomy" id="285564"/>
    <lineage>
        <taxon>Bacteria</taxon>
        <taxon>Bacillati</taxon>
        <taxon>Actinomycetota</taxon>
        <taxon>Actinomycetes</taxon>
        <taxon>Kitasatosporales</taxon>
        <taxon>Streptomycetaceae</taxon>
        <taxon>Streptomyces</taxon>
    </lineage>
</organism>
<evidence type="ECO:0000313" key="3">
    <source>
        <dbReference type="Proteomes" id="UP001617907"/>
    </source>
</evidence>
<accession>A0ABW8HDA3</accession>
<proteinExistence type="predicted"/>
<dbReference type="EMBL" id="JBIVPC010000011">
    <property type="protein sequence ID" value="MFJ6038684.1"/>
    <property type="molecule type" value="Genomic_DNA"/>
</dbReference>